<dbReference type="GO" id="GO:0046983">
    <property type="term" value="F:protein dimerization activity"/>
    <property type="evidence" value="ECO:0007669"/>
    <property type="project" value="InterPro"/>
</dbReference>
<dbReference type="Pfam" id="PF07730">
    <property type="entry name" value="HisKA_3"/>
    <property type="match status" value="1"/>
</dbReference>
<evidence type="ECO:0000313" key="12">
    <source>
        <dbReference type="Proteomes" id="UP000291301"/>
    </source>
</evidence>
<dbReference type="GO" id="GO:0016020">
    <property type="term" value="C:membrane"/>
    <property type="evidence" value="ECO:0007669"/>
    <property type="project" value="InterPro"/>
</dbReference>
<dbReference type="Proteomes" id="UP000291301">
    <property type="component" value="Unassembled WGS sequence"/>
</dbReference>
<keyword evidence="9" id="KW-0812">Transmembrane</keyword>
<feature type="transmembrane region" description="Helical" evidence="9">
    <location>
        <begin position="297"/>
        <end position="316"/>
    </location>
</feature>
<keyword evidence="7" id="KW-0067">ATP-binding</keyword>
<comment type="catalytic activity">
    <reaction evidence="1">
        <text>ATP + protein L-histidine = ADP + protein N-phospho-L-histidine.</text>
        <dbReference type="EC" id="2.7.13.3"/>
    </reaction>
</comment>
<protein>
    <recommendedName>
        <fullName evidence="2">histidine kinase</fullName>
        <ecNumber evidence="2">2.7.13.3</ecNumber>
    </recommendedName>
</protein>
<comment type="caution">
    <text evidence="11">The sequence shown here is derived from an EMBL/GenBank/DDBJ whole genome shotgun (WGS) entry which is preliminary data.</text>
</comment>
<dbReference type="Gene3D" id="2.60.40.2380">
    <property type="match status" value="1"/>
</dbReference>
<dbReference type="AlphaFoldDB" id="A0A4R0PB11"/>
<dbReference type="Pfam" id="PF02518">
    <property type="entry name" value="HATPase_c"/>
    <property type="match status" value="1"/>
</dbReference>
<keyword evidence="4" id="KW-0808">Transferase</keyword>
<dbReference type="CDD" id="cd16917">
    <property type="entry name" value="HATPase_UhpB-NarQ-NarX-like"/>
    <property type="match status" value="1"/>
</dbReference>
<reference evidence="11 12" key="1">
    <citation type="journal article" date="2015" name="Antonie Van Leeuwenhoek">
        <title>Oricola cellulosilytica gen. nov., sp. nov., a cellulose-degrading bacterium of the family Phyllobacteriaceae isolated from surface seashore water, and emended descriptions of Mesorhizobium loti and Phyllobacterium myrsinacearum.</title>
        <authorList>
            <person name="Hameed A."/>
            <person name="Shahina M."/>
            <person name="Lai W.A."/>
            <person name="Lin S.Y."/>
            <person name="Young L.S."/>
            <person name="Liu Y.C."/>
            <person name="Hsu Y.H."/>
            <person name="Young C.C."/>
        </authorList>
    </citation>
    <scope>NUCLEOTIDE SEQUENCE [LARGE SCALE GENOMIC DNA]</scope>
    <source>
        <strain evidence="11 12">KCTC 52183</strain>
    </source>
</reference>
<evidence type="ECO:0000256" key="4">
    <source>
        <dbReference type="ARBA" id="ARBA00022679"/>
    </source>
</evidence>
<dbReference type="InterPro" id="IPR011622">
    <property type="entry name" value="7TMR_DISM_rcpt_extracell_dom2"/>
</dbReference>
<accession>A0A4R0PB11</accession>
<dbReference type="InterPro" id="IPR050482">
    <property type="entry name" value="Sensor_HK_TwoCompSys"/>
</dbReference>
<keyword evidence="5" id="KW-0547">Nucleotide-binding</keyword>
<evidence type="ECO:0000259" key="10">
    <source>
        <dbReference type="PROSITE" id="PS50109"/>
    </source>
</evidence>
<dbReference type="InterPro" id="IPR011623">
    <property type="entry name" value="7TMR_DISM_rcpt_extracell_dom1"/>
</dbReference>
<feature type="transmembrane region" description="Helical" evidence="9">
    <location>
        <begin position="271"/>
        <end position="291"/>
    </location>
</feature>
<keyword evidence="6" id="KW-0418">Kinase</keyword>
<feature type="transmembrane region" description="Helical" evidence="9">
    <location>
        <begin position="328"/>
        <end position="350"/>
    </location>
</feature>
<evidence type="ECO:0000313" key="11">
    <source>
        <dbReference type="EMBL" id="TCD14431.1"/>
    </source>
</evidence>
<dbReference type="Pfam" id="PF07696">
    <property type="entry name" value="7TMR-DISMED2"/>
    <property type="match status" value="1"/>
</dbReference>
<evidence type="ECO:0000256" key="7">
    <source>
        <dbReference type="ARBA" id="ARBA00022840"/>
    </source>
</evidence>
<dbReference type="InterPro" id="IPR005467">
    <property type="entry name" value="His_kinase_dom"/>
</dbReference>
<dbReference type="InterPro" id="IPR011712">
    <property type="entry name" value="Sig_transdc_His_kin_sub3_dim/P"/>
</dbReference>
<evidence type="ECO:0000256" key="8">
    <source>
        <dbReference type="ARBA" id="ARBA00023012"/>
    </source>
</evidence>
<proteinExistence type="predicted"/>
<feature type="transmembrane region" description="Helical" evidence="9">
    <location>
        <begin position="205"/>
        <end position="231"/>
    </location>
</feature>
<dbReference type="Gene3D" id="3.30.565.10">
    <property type="entry name" value="Histidine kinase-like ATPase, C-terminal domain"/>
    <property type="match status" value="1"/>
</dbReference>
<keyword evidence="12" id="KW-1185">Reference proteome</keyword>
<dbReference type="InterPro" id="IPR036890">
    <property type="entry name" value="HATPase_C_sf"/>
</dbReference>
<evidence type="ECO:0000256" key="3">
    <source>
        <dbReference type="ARBA" id="ARBA00022553"/>
    </source>
</evidence>
<dbReference type="OrthoDB" id="9797605at2"/>
<dbReference type="Gene3D" id="1.20.5.1930">
    <property type="match status" value="1"/>
</dbReference>
<dbReference type="GO" id="GO:0005524">
    <property type="term" value="F:ATP binding"/>
    <property type="evidence" value="ECO:0007669"/>
    <property type="project" value="UniProtKB-KW"/>
</dbReference>
<evidence type="ECO:0000256" key="6">
    <source>
        <dbReference type="ARBA" id="ARBA00022777"/>
    </source>
</evidence>
<dbReference type="RefSeq" id="WP_131568447.1">
    <property type="nucleotide sequence ID" value="NZ_JAINFK010000002.1"/>
</dbReference>
<name>A0A4R0PB11_9HYPH</name>
<keyword evidence="3" id="KW-0597">Phosphoprotein</keyword>
<dbReference type="PANTHER" id="PTHR24421:SF10">
    <property type="entry name" value="NITRATE_NITRITE SENSOR PROTEIN NARQ"/>
    <property type="match status" value="1"/>
</dbReference>
<dbReference type="EC" id="2.7.13.3" evidence="2"/>
<organism evidence="11 12">
    <name type="scientific">Oricola cellulosilytica</name>
    <dbReference type="NCBI Taxonomy" id="1429082"/>
    <lineage>
        <taxon>Bacteria</taxon>
        <taxon>Pseudomonadati</taxon>
        <taxon>Pseudomonadota</taxon>
        <taxon>Alphaproteobacteria</taxon>
        <taxon>Hyphomicrobiales</taxon>
        <taxon>Ahrensiaceae</taxon>
        <taxon>Oricola</taxon>
    </lineage>
</organism>
<feature type="domain" description="Histidine kinase" evidence="10">
    <location>
        <begin position="523"/>
        <end position="613"/>
    </location>
</feature>
<dbReference type="SMART" id="SM00387">
    <property type="entry name" value="HATPase_c"/>
    <property type="match status" value="1"/>
</dbReference>
<keyword evidence="8" id="KW-0902">Two-component regulatory system</keyword>
<dbReference type="SUPFAM" id="SSF55874">
    <property type="entry name" value="ATPase domain of HSP90 chaperone/DNA topoisomerase II/histidine kinase"/>
    <property type="match status" value="1"/>
</dbReference>
<dbReference type="Pfam" id="PF07695">
    <property type="entry name" value="7TMR-DISM_7TM"/>
    <property type="match status" value="1"/>
</dbReference>
<gene>
    <name evidence="11" type="ORF">E0D97_10220</name>
</gene>
<evidence type="ECO:0000256" key="5">
    <source>
        <dbReference type="ARBA" id="ARBA00022741"/>
    </source>
</evidence>
<evidence type="ECO:0000256" key="1">
    <source>
        <dbReference type="ARBA" id="ARBA00000085"/>
    </source>
</evidence>
<evidence type="ECO:0000256" key="9">
    <source>
        <dbReference type="SAM" id="Phobius"/>
    </source>
</evidence>
<feature type="transmembrane region" description="Helical" evidence="9">
    <location>
        <begin position="362"/>
        <end position="380"/>
    </location>
</feature>
<dbReference type="PROSITE" id="PS50109">
    <property type="entry name" value="HIS_KIN"/>
    <property type="match status" value="1"/>
</dbReference>
<dbReference type="GO" id="GO:0000155">
    <property type="term" value="F:phosphorelay sensor kinase activity"/>
    <property type="evidence" value="ECO:0007669"/>
    <property type="project" value="InterPro"/>
</dbReference>
<sequence>MKCSRVTILRAVVTAVAAVLGFSVAIMELHAAEPSISVLAAPGAPHLQIADVLQAGAAGFKPLPDRTFQTGLGEADHWIKIERRGQEDLLVLDAMVDEAEVYAIAAGSASIAPPMRAGDTLPASVRPILSSQIVFPLPPLEEAETLFMRVRQPSPVAITISLRHADAFWRELSRDALMRAGLLGAIAIMIVFNTALALTTGDRAFFFNAVTIASMLLLAIYLNGLGAAYVWPEWPELSNFALMVSLLLACSGGAIFFHSFLRGPGGEKPRFFRLLQIVPLLALTLLVSIPFVDYWRVMIGVYALLPLTFVALFAAVIPEALSGNRRALALAAPLLFSIFPGIAIVVASRLLGTNFGTAEKHVLEITLASEAILFSLALAYRIRLAERERSDAHRELLDFMAQSERRVLAALDEERSRIADDLHDTAGQGLVAITNRLARLSRNEDIPKGAQSEITSAAEASKTVVGDIRRISHELHAVALRQLGFSKALGSLADRIESSGSLGVGIQNGITDDVLTDEQARHVYRIVQELLVNAAKHSEGSQAAVTVERRGSEVNVRVEDDGVDADVETASKRKTGIGLELVAQRIRCLNGRVIRDRRTGSGFEFRFPLAGDDGGAGARHGS</sequence>
<evidence type="ECO:0000256" key="2">
    <source>
        <dbReference type="ARBA" id="ARBA00012438"/>
    </source>
</evidence>
<dbReference type="InterPro" id="IPR003594">
    <property type="entry name" value="HATPase_dom"/>
</dbReference>
<dbReference type="PANTHER" id="PTHR24421">
    <property type="entry name" value="NITRATE/NITRITE SENSOR PROTEIN NARX-RELATED"/>
    <property type="match status" value="1"/>
</dbReference>
<feature type="transmembrane region" description="Helical" evidence="9">
    <location>
        <begin position="237"/>
        <end position="259"/>
    </location>
</feature>
<keyword evidence="9" id="KW-1133">Transmembrane helix</keyword>
<feature type="transmembrane region" description="Helical" evidence="9">
    <location>
        <begin position="176"/>
        <end position="198"/>
    </location>
</feature>
<keyword evidence="9" id="KW-0472">Membrane</keyword>
<dbReference type="EMBL" id="SJST01000003">
    <property type="protein sequence ID" value="TCD14431.1"/>
    <property type="molecule type" value="Genomic_DNA"/>
</dbReference>